<dbReference type="GO" id="GO:0004519">
    <property type="term" value="F:endonuclease activity"/>
    <property type="evidence" value="ECO:0007669"/>
    <property type="project" value="UniProtKB-KW"/>
</dbReference>
<organism evidence="2 3">
    <name type="scientific">Limnovirga soli</name>
    <dbReference type="NCBI Taxonomy" id="2656915"/>
    <lineage>
        <taxon>Bacteria</taxon>
        <taxon>Pseudomonadati</taxon>
        <taxon>Bacteroidota</taxon>
        <taxon>Chitinophagia</taxon>
        <taxon>Chitinophagales</taxon>
        <taxon>Chitinophagaceae</taxon>
        <taxon>Limnovirga</taxon>
    </lineage>
</organism>
<feature type="domain" description="Endonuclease/exonuclease/phosphatase" evidence="1">
    <location>
        <begin position="4"/>
        <end position="228"/>
    </location>
</feature>
<dbReference type="Proteomes" id="UP000598971">
    <property type="component" value="Unassembled WGS sequence"/>
</dbReference>
<keyword evidence="2" id="KW-0540">Nuclease</keyword>
<protein>
    <submittedName>
        <fullName evidence="2">Endonuclease/exonuclease/phosphatase family protein</fullName>
    </submittedName>
</protein>
<dbReference type="AlphaFoldDB" id="A0A8J8FFL7"/>
<dbReference type="InterPro" id="IPR036691">
    <property type="entry name" value="Endo/exonu/phosph_ase_sf"/>
</dbReference>
<accession>A0A8J8FFL7</accession>
<reference evidence="2" key="1">
    <citation type="submission" date="2019-10" db="EMBL/GenBank/DDBJ databases">
        <title>Draft genome sequence of Panacibacter sp. KCS-6.</title>
        <authorList>
            <person name="Yim K.J."/>
        </authorList>
    </citation>
    <scope>NUCLEOTIDE SEQUENCE</scope>
    <source>
        <strain evidence="2">KCS-6</strain>
    </source>
</reference>
<keyword evidence="2" id="KW-0378">Hydrolase</keyword>
<keyword evidence="2" id="KW-0255">Endonuclease</keyword>
<dbReference type="RefSeq" id="WP_171609170.1">
    <property type="nucleotide sequence ID" value="NZ_WHPF01000013.1"/>
</dbReference>
<comment type="caution">
    <text evidence="2">The sequence shown here is derived from an EMBL/GenBank/DDBJ whole genome shotgun (WGS) entry which is preliminary data.</text>
</comment>
<name>A0A8J8FFL7_9BACT</name>
<keyword evidence="3" id="KW-1185">Reference proteome</keyword>
<dbReference type="Pfam" id="PF03372">
    <property type="entry name" value="Exo_endo_phos"/>
    <property type="match status" value="1"/>
</dbReference>
<evidence type="ECO:0000259" key="1">
    <source>
        <dbReference type="Pfam" id="PF03372"/>
    </source>
</evidence>
<dbReference type="EMBL" id="WHPF01000013">
    <property type="protein sequence ID" value="NNV57221.1"/>
    <property type="molecule type" value="Genomic_DNA"/>
</dbReference>
<gene>
    <name evidence="2" type="ORF">GD597_17245</name>
</gene>
<dbReference type="InterPro" id="IPR005135">
    <property type="entry name" value="Endo/exonuclease/phosphatase"/>
</dbReference>
<dbReference type="SUPFAM" id="SSF56219">
    <property type="entry name" value="DNase I-like"/>
    <property type="match status" value="1"/>
</dbReference>
<evidence type="ECO:0000313" key="2">
    <source>
        <dbReference type="EMBL" id="NNV57221.1"/>
    </source>
</evidence>
<dbReference type="Gene3D" id="3.60.10.10">
    <property type="entry name" value="Endonuclease/exonuclease/phosphatase"/>
    <property type="match status" value="1"/>
</dbReference>
<proteinExistence type="predicted"/>
<evidence type="ECO:0000313" key="3">
    <source>
        <dbReference type="Proteomes" id="UP000598971"/>
    </source>
</evidence>
<sequence length="237" mass="28028">MRIITWNCNMAFRKKADFILTYKPDILIVPECEHPDKLLFPIDTPKPADILWFGKNKNKGLAIFSYSNFRFTVLENHNQDLQMIIPIAVTNGQFEFNLFAIWANNPTDRDGQYIEQVWKAIHHYQNLLTDTKTILIGDFNSNTIWDRKHRESNHSNVVKLLEDKGIFSTYHLHHKQIQGTEEHPTLYMYRHKDKPYHIDYCFASKDLLKRVSSVEIGNFDEWIKYSDHVPIVVTFDN</sequence>